<organism evidence="1 2">
    <name type="scientific">Roseimaritima ulvae</name>
    <dbReference type="NCBI Taxonomy" id="980254"/>
    <lineage>
        <taxon>Bacteria</taxon>
        <taxon>Pseudomonadati</taxon>
        <taxon>Planctomycetota</taxon>
        <taxon>Planctomycetia</taxon>
        <taxon>Pirellulales</taxon>
        <taxon>Pirellulaceae</taxon>
        <taxon>Roseimaritima</taxon>
    </lineage>
</organism>
<dbReference type="SUPFAM" id="SSF48371">
    <property type="entry name" value="ARM repeat"/>
    <property type="match status" value="1"/>
</dbReference>
<evidence type="ECO:0008006" key="3">
    <source>
        <dbReference type="Google" id="ProtNLM"/>
    </source>
</evidence>
<dbReference type="Proteomes" id="UP000325286">
    <property type="component" value="Chromosome"/>
</dbReference>
<name>A0A5B9QW91_9BACT</name>
<reference evidence="1 2" key="1">
    <citation type="submission" date="2019-08" db="EMBL/GenBank/DDBJ databases">
        <title>Deep-cultivation of Planctomycetes and their phenomic and genomic characterization uncovers novel biology.</title>
        <authorList>
            <person name="Wiegand S."/>
            <person name="Jogler M."/>
            <person name="Boedeker C."/>
            <person name="Pinto D."/>
            <person name="Vollmers J."/>
            <person name="Rivas-Marin E."/>
            <person name="Kohn T."/>
            <person name="Peeters S.H."/>
            <person name="Heuer A."/>
            <person name="Rast P."/>
            <person name="Oberbeckmann S."/>
            <person name="Bunk B."/>
            <person name="Jeske O."/>
            <person name="Meyerdierks A."/>
            <person name="Storesund J.E."/>
            <person name="Kallscheuer N."/>
            <person name="Luecker S."/>
            <person name="Lage O.M."/>
            <person name="Pohl T."/>
            <person name="Merkel B.J."/>
            <person name="Hornburger P."/>
            <person name="Mueller R.-W."/>
            <person name="Bruemmer F."/>
            <person name="Labrenz M."/>
            <person name="Spormann A.M."/>
            <person name="Op den Camp H."/>
            <person name="Overmann J."/>
            <person name="Amann R."/>
            <person name="Jetten M.S.M."/>
            <person name="Mascher T."/>
            <person name="Medema M.H."/>
            <person name="Devos D.P."/>
            <person name="Kaster A.-K."/>
            <person name="Ovreas L."/>
            <person name="Rohde M."/>
            <person name="Galperin M.Y."/>
            <person name="Jogler C."/>
        </authorList>
    </citation>
    <scope>NUCLEOTIDE SEQUENCE [LARGE SCALE GENOMIC DNA]</scope>
    <source>
        <strain evidence="1 2">UC8</strain>
    </source>
</reference>
<proteinExistence type="predicted"/>
<dbReference type="KEGG" id="rul:UC8_42860"/>
<dbReference type="EMBL" id="CP042914">
    <property type="protein sequence ID" value="QEG42252.1"/>
    <property type="molecule type" value="Genomic_DNA"/>
</dbReference>
<dbReference type="AlphaFoldDB" id="A0A5B9QW91"/>
<gene>
    <name evidence="1" type="ORF">UC8_42860</name>
</gene>
<accession>A0A5B9QW91</accession>
<protein>
    <recommendedName>
        <fullName evidence="3">HEAT repeat protein</fullName>
    </recommendedName>
</protein>
<dbReference type="InterPro" id="IPR016024">
    <property type="entry name" value="ARM-type_fold"/>
</dbReference>
<evidence type="ECO:0000313" key="1">
    <source>
        <dbReference type="EMBL" id="QEG42252.1"/>
    </source>
</evidence>
<keyword evidence="2" id="KW-1185">Reference proteome</keyword>
<sequence>MPGEPSGERPWPTYLDDEYRRITAADGLSRDFSDNPLSIVALSAYAESGDVPEVRCRCLALLGALGSVDSLVDKLIDDPEPDIRCYALEYLLVNHPDRFHEIETCFAADLDSEINEILSCFRRGDPIPLYYYDMPLRDQ</sequence>
<evidence type="ECO:0000313" key="2">
    <source>
        <dbReference type="Proteomes" id="UP000325286"/>
    </source>
</evidence>